<comment type="caution">
    <text evidence="4">The sequence shown here is derived from an EMBL/GenBank/DDBJ whole genome shotgun (WGS) entry which is preliminary data.</text>
</comment>
<dbReference type="OrthoDB" id="6249379at2759"/>
<proteinExistence type="predicted"/>
<organism evidence="4 5">
    <name type="scientific">Owenia fusiformis</name>
    <name type="common">Polychaete worm</name>
    <dbReference type="NCBI Taxonomy" id="6347"/>
    <lineage>
        <taxon>Eukaryota</taxon>
        <taxon>Metazoa</taxon>
        <taxon>Spiralia</taxon>
        <taxon>Lophotrochozoa</taxon>
        <taxon>Annelida</taxon>
        <taxon>Polychaeta</taxon>
        <taxon>Sedentaria</taxon>
        <taxon>Canalipalpata</taxon>
        <taxon>Sabellida</taxon>
        <taxon>Oweniida</taxon>
        <taxon>Oweniidae</taxon>
        <taxon>Owenia</taxon>
    </lineage>
</organism>
<feature type="domain" description="EGF-like" evidence="3">
    <location>
        <begin position="130"/>
        <end position="175"/>
    </location>
</feature>
<dbReference type="InterPro" id="IPR013111">
    <property type="entry name" value="EGF_extracell"/>
</dbReference>
<protein>
    <recommendedName>
        <fullName evidence="3">EGF-like domain-containing protein</fullName>
    </recommendedName>
</protein>
<dbReference type="EMBL" id="CAIIXF020000005">
    <property type="protein sequence ID" value="CAH1783420.1"/>
    <property type="molecule type" value="Genomic_DNA"/>
</dbReference>
<feature type="non-terminal residue" evidence="4">
    <location>
        <position position="397"/>
    </location>
</feature>
<feature type="disulfide bond" evidence="2">
    <location>
        <begin position="321"/>
        <end position="330"/>
    </location>
</feature>
<keyword evidence="5" id="KW-1185">Reference proteome</keyword>
<evidence type="ECO:0000256" key="1">
    <source>
        <dbReference type="ARBA" id="ARBA00023157"/>
    </source>
</evidence>
<dbReference type="PROSITE" id="PS50026">
    <property type="entry name" value="EGF_3"/>
    <property type="match status" value="6"/>
</dbReference>
<dbReference type="PROSITE" id="PS01186">
    <property type="entry name" value="EGF_2"/>
    <property type="match status" value="2"/>
</dbReference>
<dbReference type="Pfam" id="PF07974">
    <property type="entry name" value="EGF_2"/>
    <property type="match status" value="1"/>
</dbReference>
<feature type="disulfide bond" evidence="2">
    <location>
        <begin position="296"/>
        <end position="306"/>
    </location>
</feature>
<feature type="disulfide bond" evidence="2">
    <location>
        <begin position="367"/>
        <end position="376"/>
    </location>
</feature>
<dbReference type="Gene3D" id="2.10.25.10">
    <property type="entry name" value="Laminin"/>
    <property type="match status" value="4"/>
</dbReference>
<reference evidence="4" key="1">
    <citation type="submission" date="2022-03" db="EMBL/GenBank/DDBJ databases">
        <authorList>
            <person name="Martin C."/>
        </authorList>
    </citation>
    <scope>NUCLEOTIDE SEQUENCE</scope>
</reference>
<keyword evidence="1 2" id="KW-1015">Disulfide bond</keyword>
<keyword evidence="2" id="KW-0245">EGF-like domain</keyword>
<comment type="caution">
    <text evidence="2">Lacks conserved residue(s) required for the propagation of feature annotation.</text>
</comment>
<feature type="domain" description="EGF-like" evidence="3">
    <location>
        <begin position="334"/>
        <end position="377"/>
    </location>
</feature>
<gene>
    <name evidence="4" type="ORF">OFUS_LOCUS9766</name>
</gene>
<feature type="disulfide bond" evidence="2">
    <location>
        <begin position="92"/>
        <end position="102"/>
    </location>
</feature>
<dbReference type="SUPFAM" id="SSF57196">
    <property type="entry name" value="EGF/Laminin"/>
    <property type="match status" value="3"/>
</dbReference>
<feature type="disulfide bond" evidence="2">
    <location>
        <begin position="56"/>
        <end position="73"/>
    </location>
</feature>
<evidence type="ECO:0000256" key="2">
    <source>
        <dbReference type="PROSITE-ProRule" id="PRU00076"/>
    </source>
</evidence>
<dbReference type="AlphaFoldDB" id="A0A8S4NPY8"/>
<evidence type="ECO:0000259" key="3">
    <source>
        <dbReference type="PROSITE" id="PS50026"/>
    </source>
</evidence>
<dbReference type="InterPro" id="IPR051830">
    <property type="entry name" value="NOTCH_homolog"/>
</dbReference>
<feature type="domain" description="EGF-like" evidence="3">
    <location>
        <begin position="88"/>
        <end position="127"/>
    </location>
</feature>
<dbReference type="PANTHER" id="PTHR24033:SF224">
    <property type="entry name" value="C-TYPE LECTIN"/>
    <property type="match status" value="1"/>
</dbReference>
<feature type="domain" description="EGF-like" evidence="3">
    <location>
        <begin position="43"/>
        <end position="85"/>
    </location>
</feature>
<feature type="disulfide bond" evidence="2">
    <location>
        <begin position="279"/>
        <end position="288"/>
    </location>
</feature>
<dbReference type="SMART" id="SM00181">
    <property type="entry name" value="EGF"/>
    <property type="match status" value="6"/>
</dbReference>
<feature type="domain" description="EGF-like" evidence="3">
    <location>
        <begin position="292"/>
        <end position="331"/>
    </location>
</feature>
<feature type="disulfide bond" evidence="2">
    <location>
        <begin position="260"/>
        <end position="277"/>
    </location>
</feature>
<accession>A0A8S4NPY8</accession>
<feature type="domain" description="EGF-like" evidence="3">
    <location>
        <begin position="247"/>
        <end position="289"/>
    </location>
</feature>
<feature type="disulfide bond" evidence="2">
    <location>
        <begin position="117"/>
        <end position="126"/>
    </location>
</feature>
<evidence type="ECO:0000313" key="4">
    <source>
        <dbReference type="EMBL" id="CAH1783420.1"/>
    </source>
</evidence>
<name>A0A8S4NPY8_OWEFU</name>
<dbReference type="Proteomes" id="UP000749559">
    <property type="component" value="Unassembled WGS sequence"/>
</dbReference>
<evidence type="ECO:0000313" key="5">
    <source>
        <dbReference type="Proteomes" id="UP000749559"/>
    </source>
</evidence>
<dbReference type="Pfam" id="PF00008">
    <property type="entry name" value="EGF"/>
    <property type="match status" value="1"/>
</dbReference>
<dbReference type="InterPro" id="IPR000742">
    <property type="entry name" value="EGF"/>
</dbReference>
<dbReference type="PANTHER" id="PTHR24033">
    <property type="entry name" value="EGF-LIKE DOMAIN-CONTAINING PROTEIN"/>
    <property type="match status" value="1"/>
</dbReference>
<sequence>TVEWSCSQRNYPVFIEPVKKQTCVNGKWEPEFEGDPWCADYTKVNPCDEFVKRDLCKEGSWCTVDGETSDAQCQCRPYFTGEFCDEPSDKYCSMINCVHGNCIFHDKDPDHYFYCECEPGYGGPSCNVDIENICTAASTGSAPFCQNGGTCTVDKIDLNRAMCLCPANFTGPNCEEPSCSCPPNKAIDRREGDTAISNGMNCGSKVDWSCSNKTYPVFVEPVKEQICVNGRWEPEFEGDPWCVFYTKESPCEEFVIRDLCKEGSWCTIDGETSDAQCQCKPYFKGRFCDEPSDAFCSMLDCQHGNCTFNDETTQHYFSCVCEPGYAGKECEVNIERLCRRAGRGGNPYCKNGGTCTVNSYGDLICICPPSYYGDKCENVSSEEANKNTTPPLETTTK</sequence>
<dbReference type="PROSITE" id="PS00022">
    <property type="entry name" value="EGF_1"/>
    <property type="match status" value="6"/>
</dbReference>
<feature type="disulfide bond" evidence="2">
    <location>
        <begin position="165"/>
        <end position="174"/>
    </location>
</feature>
<feature type="disulfide bond" evidence="2">
    <location>
        <begin position="75"/>
        <end position="84"/>
    </location>
</feature>